<dbReference type="Proteomes" id="UP001165561">
    <property type="component" value="Unassembled WGS sequence"/>
</dbReference>
<sequence length="117" mass="12616">MLIRVWDTAALVVTVAVGAVVDGVGLMRGILTPRHRFTSSVLELPLRCRSPREIGVFSTLIGVSPTAITVVVGAEPPRLFVYAVDAPDRAPLIAKLRGLETRVLRVTRGRDDVEGES</sequence>
<reference evidence="1" key="1">
    <citation type="submission" date="2023-02" db="EMBL/GenBank/DDBJ databases">
        <title>Georgenia sp.10Sc9-8, isolated from a soil sample collected from the Taklamakan desert.</title>
        <authorList>
            <person name="Liu S."/>
        </authorList>
    </citation>
    <scope>NUCLEOTIDE SEQUENCE</scope>
    <source>
        <strain evidence="1">10Sc9-8</strain>
    </source>
</reference>
<proteinExistence type="predicted"/>
<accession>A0ABT5U1X2</accession>
<name>A0ABT5U1X2_9MICO</name>
<dbReference type="Pfam" id="PF01899">
    <property type="entry name" value="MNHE"/>
    <property type="match status" value="1"/>
</dbReference>
<gene>
    <name evidence="1" type="ORF">PU560_17175</name>
</gene>
<organism evidence="1 2">
    <name type="scientific">Georgenia halotolerans</name>
    <dbReference type="NCBI Taxonomy" id="3028317"/>
    <lineage>
        <taxon>Bacteria</taxon>
        <taxon>Bacillati</taxon>
        <taxon>Actinomycetota</taxon>
        <taxon>Actinomycetes</taxon>
        <taxon>Micrococcales</taxon>
        <taxon>Bogoriellaceae</taxon>
        <taxon>Georgenia</taxon>
    </lineage>
</organism>
<evidence type="ECO:0000313" key="1">
    <source>
        <dbReference type="EMBL" id="MDD9208182.1"/>
    </source>
</evidence>
<keyword evidence="2" id="KW-1185">Reference proteome</keyword>
<dbReference type="InterPro" id="IPR002758">
    <property type="entry name" value="Cation_antiport_E"/>
</dbReference>
<evidence type="ECO:0000313" key="2">
    <source>
        <dbReference type="Proteomes" id="UP001165561"/>
    </source>
</evidence>
<dbReference type="EMBL" id="JARACI010001198">
    <property type="protein sequence ID" value="MDD9208182.1"/>
    <property type="molecule type" value="Genomic_DNA"/>
</dbReference>
<comment type="caution">
    <text evidence="1">The sequence shown here is derived from an EMBL/GenBank/DDBJ whole genome shotgun (WGS) entry which is preliminary data.</text>
</comment>
<protein>
    <submittedName>
        <fullName evidence="1">Na+/H+ antiporter subunit E</fullName>
    </submittedName>
</protein>